<organism evidence="1 2">
    <name type="scientific">Bacteroides oleiciplenus</name>
    <dbReference type="NCBI Taxonomy" id="626931"/>
    <lineage>
        <taxon>Bacteria</taxon>
        <taxon>Pseudomonadati</taxon>
        <taxon>Bacteroidota</taxon>
        <taxon>Bacteroidia</taxon>
        <taxon>Bacteroidales</taxon>
        <taxon>Bacteroidaceae</taxon>
        <taxon>Bacteroides</taxon>
    </lineage>
</organism>
<sequence length="152" mass="17253">MEQLFNDIQKQIAEKMSDTVSLIDEDYGQLEALINGEDQYPVTFPCVLISIPETIWENLKGNLQHGKTTVTVRLAFDCYDDTHYGSTQEQHAAERMRLASRLNSALHGWRFDGCATVLVRRASRQFSLPGGIKVYEMEYTTTVADESQNNES</sequence>
<comment type="caution">
    <text evidence="1">The sequence shown here is derived from an EMBL/GenBank/DDBJ whole genome shotgun (WGS) entry which is preliminary data.</text>
</comment>
<dbReference type="EMBL" id="QSUL01000010">
    <property type="protein sequence ID" value="RGN33856.1"/>
    <property type="molecule type" value="Genomic_DNA"/>
</dbReference>
<dbReference type="RefSeq" id="WP_117724762.1">
    <property type="nucleotide sequence ID" value="NZ_QSUL01000010.1"/>
</dbReference>
<evidence type="ECO:0000313" key="1">
    <source>
        <dbReference type="EMBL" id="RGN33856.1"/>
    </source>
</evidence>
<accession>A0A3E5B8I2</accession>
<evidence type="ECO:0000313" key="2">
    <source>
        <dbReference type="Proteomes" id="UP000260983"/>
    </source>
</evidence>
<proteinExistence type="predicted"/>
<gene>
    <name evidence="1" type="ORF">DXB65_15360</name>
</gene>
<protein>
    <recommendedName>
        <fullName evidence="3">DUF3168 domain-containing protein</fullName>
    </recommendedName>
</protein>
<evidence type="ECO:0008006" key="3">
    <source>
        <dbReference type="Google" id="ProtNLM"/>
    </source>
</evidence>
<dbReference type="AlphaFoldDB" id="A0A3E5B8I2"/>
<name>A0A3E5B8I2_9BACE</name>
<reference evidence="1 2" key="1">
    <citation type="submission" date="2018-08" db="EMBL/GenBank/DDBJ databases">
        <title>A genome reference for cultivated species of the human gut microbiota.</title>
        <authorList>
            <person name="Zou Y."/>
            <person name="Xue W."/>
            <person name="Luo G."/>
        </authorList>
    </citation>
    <scope>NUCLEOTIDE SEQUENCE [LARGE SCALE GENOMIC DNA]</scope>
    <source>
        <strain evidence="1 2">OM05-15BH</strain>
    </source>
</reference>
<dbReference type="Proteomes" id="UP000260983">
    <property type="component" value="Unassembled WGS sequence"/>
</dbReference>